<gene>
    <name evidence="5" type="ORF">F1559_004421</name>
</gene>
<organism evidence="5 6">
    <name type="scientific">Cyanidiococcus yangmingshanensis</name>
    <dbReference type="NCBI Taxonomy" id="2690220"/>
    <lineage>
        <taxon>Eukaryota</taxon>
        <taxon>Rhodophyta</taxon>
        <taxon>Bangiophyceae</taxon>
        <taxon>Cyanidiales</taxon>
        <taxon>Cyanidiaceae</taxon>
        <taxon>Cyanidiococcus</taxon>
    </lineage>
</organism>
<dbReference type="Pfam" id="PF00046">
    <property type="entry name" value="Homeodomain"/>
    <property type="match status" value="1"/>
</dbReference>
<protein>
    <recommendedName>
        <fullName evidence="4">Homeobox domain-containing protein</fullName>
    </recommendedName>
</protein>
<dbReference type="InterPro" id="IPR009057">
    <property type="entry name" value="Homeodomain-like_sf"/>
</dbReference>
<feature type="domain" description="Homeobox" evidence="4">
    <location>
        <begin position="447"/>
        <end position="508"/>
    </location>
</feature>
<keyword evidence="1 2" id="KW-0371">Homeobox</keyword>
<dbReference type="OrthoDB" id="6159439at2759"/>
<evidence type="ECO:0000256" key="1">
    <source>
        <dbReference type="PROSITE-ProRule" id="PRU00108"/>
    </source>
</evidence>
<dbReference type="GO" id="GO:0003677">
    <property type="term" value="F:DNA binding"/>
    <property type="evidence" value="ECO:0007669"/>
    <property type="project" value="UniProtKB-UniRule"/>
</dbReference>
<proteinExistence type="predicted"/>
<evidence type="ECO:0000256" key="2">
    <source>
        <dbReference type="RuleBase" id="RU000682"/>
    </source>
</evidence>
<reference evidence="5 6" key="1">
    <citation type="journal article" date="2020" name="J. Phycol.">
        <title>Comparative genome analysis reveals Cyanidiococcus gen. nov., a new extremophilic red algal genus sister to Cyanidioschyzon (Cyanidioschyzonaceae, Rhodophyta).</title>
        <authorList>
            <person name="Liu S.-L."/>
            <person name="Chiang Y.-R."/>
            <person name="Yoon H.S."/>
            <person name="Fu H.-Y."/>
        </authorList>
    </citation>
    <scope>NUCLEOTIDE SEQUENCE [LARGE SCALE GENOMIC DNA]</scope>
    <source>
        <strain evidence="5 6">THAL066</strain>
    </source>
</reference>
<feature type="DNA-binding region" description="Homeobox" evidence="1">
    <location>
        <begin position="449"/>
        <end position="509"/>
    </location>
</feature>
<dbReference type="GO" id="GO:0005634">
    <property type="term" value="C:nucleus"/>
    <property type="evidence" value="ECO:0007669"/>
    <property type="project" value="UniProtKB-SubCell"/>
</dbReference>
<dbReference type="EMBL" id="VWRR01000003">
    <property type="protein sequence ID" value="KAF6004572.1"/>
    <property type="molecule type" value="Genomic_DNA"/>
</dbReference>
<comment type="caution">
    <text evidence="5">The sequence shown here is derived from an EMBL/GenBank/DDBJ whole genome shotgun (WGS) entry which is preliminary data.</text>
</comment>
<keyword evidence="6" id="KW-1185">Reference proteome</keyword>
<dbReference type="SUPFAM" id="SSF46689">
    <property type="entry name" value="Homeodomain-like"/>
    <property type="match status" value="1"/>
</dbReference>
<dbReference type="PROSITE" id="PS50071">
    <property type="entry name" value="HOMEOBOX_2"/>
    <property type="match status" value="1"/>
</dbReference>
<accession>A0A7J7IN70</accession>
<dbReference type="InterPro" id="IPR001356">
    <property type="entry name" value="HD"/>
</dbReference>
<dbReference type="Gene3D" id="1.10.10.60">
    <property type="entry name" value="Homeodomain-like"/>
    <property type="match status" value="1"/>
</dbReference>
<dbReference type="Proteomes" id="UP000530660">
    <property type="component" value="Unassembled WGS sequence"/>
</dbReference>
<dbReference type="SMART" id="SM00389">
    <property type="entry name" value="HOX"/>
    <property type="match status" value="1"/>
</dbReference>
<name>A0A7J7IN70_9RHOD</name>
<feature type="compositionally biased region" description="Polar residues" evidence="3">
    <location>
        <begin position="393"/>
        <end position="410"/>
    </location>
</feature>
<dbReference type="AlphaFoldDB" id="A0A7J7IN70"/>
<sequence>MTFPRAHLGRIRTCTRQRRAWTSRVSPTSSPEPPADAARWVEQLCQMASAWFCADPGAAHDVQSRTFLWYSSPCRSYATDRSRTWSVEADGVCTATMVLSALVEEAIYSGALLGVHLVGGAAQGEQSVQGDSAGALWCPRPVDSTEFTPISATLSSMLQYDALLVTRWLLAEIQQRMGMQPMIHISDKDRELVAALQKLVRFRLVFDSCWQRARQYSRWMRRTGCERGQPACTTPSAISSPTAQAIQPERMLAEVSVSTAWIQDTLRLDDVHRQSHDIIGSAAVDFLNPVQPSNECNASVLPEAQSRLRQPQSMSPTASQCEAYPPVTTPEPTRYPGNLADATCSASDERLSLIPETRVAASSPQDSKATNPFPSVELCTPREVEELESHLTAIQSPASAGSPVRSTSAETIPRESPQSARAFFAAVLARYGEAFLMEQLCTGSGTGMVGSERHKLSRHAEAVLTDHYKRVSVYPSASEREQLARKTGLNRKQICWWFSNRRMREKRGRLGRRRSPKHF</sequence>
<feature type="region of interest" description="Disordered" evidence="3">
    <location>
        <begin position="306"/>
        <end position="339"/>
    </location>
</feature>
<evidence type="ECO:0000313" key="5">
    <source>
        <dbReference type="EMBL" id="KAF6004572.1"/>
    </source>
</evidence>
<feature type="region of interest" description="Disordered" evidence="3">
    <location>
        <begin position="393"/>
        <end position="416"/>
    </location>
</feature>
<evidence type="ECO:0000256" key="3">
    <source>
        <dbReference type="SAM" id="MobiDB-lite"/>
    </source>
</evidence>
<feature type="compositionally biased region" description="Polar residues" evidence="3">
    <location>
        <begin position="307"/>
        <end position="320"/>
    </location>
</feature>
<dbReference type="CDD" id="cd00086">
    <property type="entry name" value="homeodomain"/>
    <property type="match status" value="1"/>
</dbReference>
<evidence type="ECO:0000259" key="4">
    <source>
        <dbReference type="PROSITE" id="PS50071"/>
    </source>
</evidence>
<keyword evidence="1 2" id="KW-0539">Nucleus</keyword>
<comment type="subcellular location">
    <subcellularLocation>
        <location evidence="1 2">Nucleus</location>
    </subcellularLocation>
</comment>
<evidence type="ECO:0000313" key="6">
    <source>
        <dbReference type="Proteomes" id="UP000530660"/>
    </source>
</evidence>
<keyword evidence="1 2" id="KW-0238">DNA-binding</keyword>